<evidence type="ECO:0000256" key="1">
    <source>
        <dbReference type="SAM" id="MobiDB-lite"/>
    </source>
</evidence>
<dbReference type="PANTHER" id="PTHR41700">
    <property type="entry name" value="GCN5-RELATED N-ACETYLTRANSFERASE"/>
    <property type="match status" value="1"/>
</dbReference>
<dbReference type="PANTHER" id="PTHR41700:SF1">
    <property type="entry name" value="N-ACETYLTRANSFERASE DOMAIN-CONTAINING PROTEIN"/>
    <property type="match status" value="1"/>
</dbReference>
<dbReference type="RefSeq" id="WP_112256112.1">
    <property type="nucleotide sequence ID" value="NZ_QMIG01000001.1"/>
</dbReference>
<keyword evidence="2" id="KW-0808">Transferase</keyword>
<dbReference type="InterPro" id="IPR038764">
    <property type="entry name" value="GNAT_N_AcTrfase_prd"/>
</dbReference>
<proteinExistence type="predicted"/>
<dbReference type="GO" id="GO:0016740">
    <property type="term" value="F:transferase activity"/>
    <property type="evidence" value="ECO:0007669"/>
    <property type="project" value="UniProtKB-KW"/>
</dbReference>
<organism evidence="2 3">
    <name type="scientific">Phytoactinopolyspora halophila</name>
    <dbReference type="NCBI Taxonomy" id="1981511"/>
    <lineage>
        <taxon>Bacteria</taxon>
        <taxon>Bacillati</taxon>
        <taxon>Actinomycetota</taxon>
        <taxon>Actinomycetes</taxon>
        <taxon>Jiangellales</taxon>
        <taxon>Jiangellaceae</taxon>
        <taxon>Phytoactinopolyspora</taxon>
    </lineage>
</organism>
<name>A0A329R1L9_9ACTN</name>
<reference evidence="2 3" key="1">
    <citation type="submission" date="2018-06" db="EMBL/GenBank/DDBJ databases">
        <title>Phytoactinopolyspora halophila sp. nov., a novel halophilic actinomycete isolated from a saline soil in China.</title>
        <authorList>
            <person name="Tang S.-K."/>
        </authorList>
    </citation>
    <scope>NUCLEOTIDE SEQUENCE [LARGE SCALE GENOMIC DNA]</scope>
    <source>
        <strain evidence="2 3">YIM 96934</strain>
    </source>
</reference>
<accession>A0A329R1L9</accession>
<protein>
    <submittedName>
        <fullName evidence="2">GNAT family N-acetyltransferase</fullName>
    </submittedName>
</protein>
<evidence type="ECO:0000313" key="2">
    <source>
        <dbReference type="EMBL" id="RAW18564.1"/>
    </source>
</evidence>
<dbReference type="Proteomes" id="UP000250462">
    <property type="component" value="Unassembled WGS sequence"/>
</dbReference>
<sequence>MTGAGSIPTVESGHRQRDEIASAAASAARDAAERAGVSVRALHDLADLHAVLDLLHHIWRPDGSNPLVTIEQLRAMTHAGNYVAGAFDVTVPAGADPAGADPAGAASAGADPAGEEAGDASSAGTSGLLGACVGFFAAPPGTALHSHIAGVSAPARGRNVGFALKLHQRAWALERGLSEITWTFDPLVRRNSYFNLVKLGARPREYLVDFYGEIDDIINAGQGTDRLLLGWDLAAPGVADACRGRHVEHDVHELQSSGAAVALAESDAGGPDAFPRSRWRAASTVLVQVPHDIEALRRADSRLARQWRLAVRDVLGELLADGARVVGFARPGWYVVERTS</sequence>
<feature type="region of interest" description="Disordered" evidence="1">
    <location>
        <begin position="98"/>
        <end position="121"/>
    </location>
</feature>
<evidence type="ECO:0000313" key="3">
    <source>
        <dbReference type="Proteomes" id="UP000250462"/>
    </source>
</evidence>
<dbReference type="SUPFAM" id="SSF55729">
    <property type="entry name" value="Acyl-CoA N-acyltransferases (Nat)"/>
    <property type="match status" value="1"/>
</dbReference>
<dbReference type="InterPro" id="IPR016181">
    <property type="entry name" value="Acyl_CoA_acyltransferase"/>
</dbReference>
<feature type="region of interest" description="Disordered" evidence="1">
    <location>
        <begin position="1"/>
        <end position="25"/>
    </location>
</feature>
<dbReference type="EMBL" id="QMIG01000001">
    <property type="protein sequence ID" value="RAW18564.1"/>
    <property type="molecule type" value="Genomic_DNA"/>
</dbReference>
<dbReference type="OrthoDB" id="9797990at2"/>
<dbReference type="AlphaFoldDB" id="A0A329R1L9"/>
<gene>
    <name evidence="2" type="ORF">DPM12_00245</name>
</gene>
<comment type="caution">
    <text evidence="2">The sequence shown here is derived from an EMBL/GenBank/DDBJ whole genome shotgun (WGS) entry which is preliminary data.</text>
</comment>
<keyword evidence="3" id="KW-1185">Reference proteome</keyword>
<feature type="compositionally biased region" description="Low complexity" evidence="1">
    <location>
        <begin position="98"/>
        <end position="112"/>
    </location>
</feature>